<dbReference type="AlphaFoldDB" id="A0A290S3L8"/>
<dbReference type="EMBL" id="CP011025">
    <property type="protein sequence ID" value="ATC86774.1"/>
    <property type="molecule type" value="Genomic_DNA"/>
</dbReference>
<name>A0A290S3L8_9GAMM</name>
<sequence>MLSKILSIINRNTHRTKWALRESLNMMGALTGTYCTS</sequence>
<evidence type="ECO:0000313" key="2">
    <source>
        <dbReference type="Proteomes" id="UP000016505"/>
    </source>
</evidence>
<reference evidence="1 2" key="1">
    <citation type="journal article" date="2012" name="J. Bacteriol.">
        <title>Genome sequences of type strains of seven species of the marine bacterium Pseudoalteromonas.</title>
        <authorList>
            <person name="Xie B.B."/>
            <person name="Shu Y.L."/>
            <person name="Qin Q.L."/>
            <person name="Rong J.C."/>
            <person name="Zhang X.Y."/>
            <person name="Chen X.L."/>
            <person name="Shi M."/>
            <person name="He H.L."/>
            <person name="Zhou B.C."/>
            <person name="Zhang Y.Z."/>
        </authorList>
    </citation>
    <scope>NUCLEOTIDE SEQUENCE [LARGE SCALE GENOMIC DNA]</scope>
    <source>
        <strain evidence="1 2">A 37-1-2</strain>
    </source>
</reference>
<protein>
    <submittedName>
        <fullName evidence="1">Uncharacterized protein</fullName>
    </submittedName>
</protein>
<evidence type="ECO:0000313" key="1">
    <source>
        <dbReference type="EMBL" id="ATC86774.1"/>
    </source>
</evidence>
<proteinExistence type="predicted"/>
<dbReference type="Proteomes" id="UP000016505">
    <property type="component" value="Chromosome I"/>
</dbReference>
<organism evidence="1 2">
    <name type="scientific">Pseudoalteromonas arctica A 37-1-2</name>
    <dbReference type="NCBI Taxonomy" id="1117313"/>
    <lineage>
        <taxon>Bacteria</taxon>
        <taxon>Pseudomonadati</taxon>
        <taxon>Pseudomonadota</taxon>
        <taxon>Gammaproteobacteria</taxon>
        <taxon>Alteromonadales</taxon>
        <taxon>Pseudoalteromonadaceae</taxon>
        <taxon>Pseudoalteromonas</taxon>
    </lineage>
</organism>
<accession>A0A290S3L8</accession>
<gene>
    <name evidence="1" type="ORF">PARC_a2269</name>
</gene>
<dbReference type="KEGG" id="part:PARC_a2269"/>